<evidence type="ECO:0000313" key="3">
    <source>
        <dbReference type="EMBL" id="MBB5837154.1"/>
    </source>
</evidence>
<name>A0A7W9J7N7_9ACTN</name>
<dbReference type="InterPro" id="IPR002669">
    <property type="entry name" value="UreD"/>
</dbReference>
<evidence type="ECO:0000256" key="1">
    <source>
        <dbReference type="ARBA" id="ARBA00023186"/>
    </source>
</evidence>
<keyword evidence="1" id="KW-0143">Chaperone</keyword>
<reference evidence="3 4" key="1">
    <citation type="submission" date="2020-08" db="EMBL/GenBank/DDBJ databases">
        <title>Sequencing the genomes of 1000 actinobacteria strains.</title>
        <authorList>
            <person name="Klenk H.-P."/>
        </authorList>
    </citation>
    <scope>NUCLEOTIDE SEQUENCE [LARGE SCALE GENOMIC DNA]</scope>
    <source>
        <strain evidence="3 4">DSM 28967</strain>
    </source>
</reference>
<feature type="region of interest" description="Disordered" evidence="2">
    <location>
        <begin position="154"/>
        <end position="174"/>
    </location>
</feature>
<keyword evidence="4" id="KW-1185">Reference proteome</keyword>
<dbReference type="Proteomes" id="UP000549971">
    <property type="component" value="Unassembled WGS sequence"/>
</dbReference>
<organism evidence="3 4">
    <name type="scientific">Kribbella italica</name>
    <dbReference type="NCBI Taxonomy" id="1540520"/>
    <lineage>
        <taxon>Bacteria</taxon>
        <taxon>Bacillati</taxon>
        <taxon>Actinomycetota</taxon>
        <taxon>Actinomycetes</taxon>
        <taxon>Propionibacteriales</taxon>
        <taxon>Kribbellaceae</taxon>
        <taxon>Kribbella</taxon>
    </lineage>
</organism>
<evidence type="ECO:0000313" key="4">
    <source>
        <dbReference type="Proteomes" id="UP000549971"/>
    </source>
</evidence>
<evidence type="ECO:0000256" key="2">
    <source>
        <dbReference type="SAM" id="MobiDB-lite"/>
    </source>
</evidence>
<proteinExistence type="predicted"/>
<dbReference type="Pfam" id="PF01774">
    <property type="entry name" value="UreD"/>
    <property type="match status" value="1"/>
</dbReference>
<dbReference type="EMBL" id="JACHMY010000001">
    <property type="protein sequence ID" value="MBB5837154.1"/>
    <property type="molecule type" value="Genomic_DNA"/>
</dbReference>
<comment type="caution">
    <text evidence="3">The sequence shown here is derived from an EMBL/GenBank/DDBJ whole genome shotgun (WGS) entry which is preliminary data.</text>
</comment>
<accession>A0A7W9J7N7</accession>
<dbReference type="RefSeq" id="WP_184796927.1">
    <property type="nucleotide sequence ID" value="NZ_JACHMY010000001.1"/>
</dbReference>
<feature type="compositionally biased region" description="Low complexity" evidence="2">
    <location>
        <begin position="157"/>
        <end position="174"/>
    </location>
</feature>
<protein>
    <submittedName>
        <fullName evidence="3">Urease accessory protein</fullName>
    </submittedName>
</protein>
<dbReference type="AlphaFoldDB" id="A0A7W9J7N7"/>
<gene>
    <name evidence="3" type="ORF">HDA39_003888</name>
</gene>
<dbReference type="GO" id="GO:0016151">
    <property type="term" value="F:nickel cation binding"/>
    <property type="evidence" value="ECO:0007669"/>
    <property type="project" value="InterPro"/>
</dbReference>
<sequence>MLTRIDVVADPVRDRCVLRTGNLSPRRLPAPYGVVRVALVAAGALLLAGDDVRLQVVASGKVKLEIVEIAGAVAYAMRGGSARWEVDIALTDGAELSWHGEPFVVAEGADVERSSSITLDEGCRATLRESLVLGRHGEAGGRLRTRTRAFLSGGADPASSSLANSGPGSSSPSELLVEDLDLAPGVRSGWAVLGEARCLDSITTLGHRLPEAPQTLQLEGPGSIARRLVGEQHASDLGKLWADLHHSPTPVGSG</sequence>